<dbReference type="STRING" id="888743.HMPREF9141_1463"/>
<evidence type="ECO:0000313" key="4">
    <source>
        <dbReference type="EMBL" id="EGC19978.1"/>
    </source>
</evidence>
<keyword evidence="2" id="KW-0812">Transmembrane</keyword>
<dbReference type="RefSeq" id="WP_007368976.1">
    <property type="nucleotide sequence ID" value="NZ_GL872283.1"/>
</dbReference>
<dbReference type="EMBL" id="AEWX01000021">
    <property type="protein sequence ID" value="EGC19978.1"/>
    <property type="molecule type" value="Genomic_DNA"/>
</dbReference>
<gene>
    <name evidence="4" type="ORF">HMPREF9141_1463</name>
</gene>
<evidence type="ECO:0000313" key="5">
    <source>
        <dbReference type="Proteomes" id="UP000005697"/>
    </source>
</evidence>
<dbReference type="Proteomes" id="UP000005697">
    <property type="component" value="Unassembled WGS sequence"/>
</dbReference>
<dbReference type="OrthoDB" id="1079159at2"/>
<keyword evidence="3" id="KW-0732">Signal</keyword>
<dbReference type="SUPFAM" id="SSF48452">
    <property type="entry name" value="TPR-like"/>
    <property type="match status" value="1"/>
</dbReference>
<sequence>MCIFAYMKTRMCLLLTVLAALLSCQQKRLPAYPATDDGIARMRLDSAALFAGRHDARNAMYQLKAAEKHLFNVTEDSLKFTTYYRIALLNAQSGAYRLALDYLSHAAGHADDSKRSHRLTDVYLEKASVFNQMGLRDSALLYIKRAETFRPRIRKDQEKTLQEIRTRIEKHQVLSVSPEKDIEMVQIQDRYEVAVAQRKALQLQLYIAYLLLLLVAVTIGVVVWFRRRLRQQTRSYRKLQQETEQNIQQTLQRKDATIDEMKTEIDNRLNELKQLKASLPAPVEDAKTIDSIEQMKLGIDTLYTIMKGGNLSQMGKREQLAVNVIMPSFDYDLSYVINNPHYAFTPKETFYYIMEHNGMTDEQKAEAFCCTAQAVRSIKSRMKRKMENRTKPS</sequence>
<keyword evidence="2" id="KW-1133">Transmembrane helix</keyword>
<evidence type="ECO:0000256" key="3">
    <source>
        <dbReference type="SAM" id="SignalP"/>
    </source>
</evidence>
<keyword evidence="2" id="KW-0472">Membrane</keyword>
<evidence type="ECO:0000256" key="1">
    <source>
        <dbReference type="SAM" id="Coils"/>
    </source>
</evidence>
<feature type="signal peptide" evidence="3">
    <location>
        <begin position="1"/>
        <end position="19"/>
    </location>
</feature>
<feature type="transmembrane region" description="Helical" evidence="2">
    <location>
        <begin position="206"/>
        <end position="225"/>
    </location>
</feature>
<reference evidence="4 5" key="1">
    <citation type="submission" date="2011-01" db="EMBL/GenBank/DDBJ databases">
        <authorList>
            <person name="Muzny D."/>
            <person name="Qin X."/>
            <person name="Deng J."/>
            <person name="Jiang H."/>
            <person name="Liu Y."/>
            <person name="Qu J."/>
            <person name="Song X.-Z."/>
            <person name="Zhang L."/>
            <person name="Thornton R."/>
            <person name="Coyle M."/>
            <person name="Francisco L."/>
            <person name="Jackson L."/>
            <person name="Javaid M."/>
            <person name="Korchina V."/>
            <person name="Kovar C."/>
            <person name="Mata R."/>
            <person name="Mathew T."/>
            <person name="Ngo R."/>
            <person name="Nguyen L."/>
            <person name="Nguyen N."/>
            <person name="Okwuonu G."/>
            <person name="Ongeri F."/>
            <person name="Pham C."/>
            <person name="Simmons D."/>
            <person name="Wilczek-Boney K."/>
            <person name="Hale W."/>
            <person name="Jakkamsetti A."/>
            <person name="Pham P."/>
            <person name="Ruth R."/>
            <person name="San Lucas F."/>
            <person name="Warren J."/>
            <person name="Zhang J."/>
            <person name="Zhao Z."/>
            <person name="Zhou C."/>
            <person name="Zhu D."/>
            <person name="Lee S."/>
            <person name="Bess C."/>
            <person name="Blankenburg K."/>
            <person name="Forbes L."/>
            <person name="Fu Q."/>
            <person name="Gubbala S."/>
            <person name="Hirani K."/>
            <person name="Jayaseelan J.C."/>
            <person name="Lara F."/>
            <person name="Munidasa M."/>
            <person name="Palculict T."/>
            <person name="Patil S."/>
            <person name="Pu L.-L."/>
            <person name="Saada N."/>
            <person name="Tang L."/>
            <person name="Weissenberger G."/>
            <person name="Zhu Y."/>
            <person name="Hemphill L."/>
            <person name="Shang Y."/>
            <person name="Youmans B."/>
            <person name="Ayvaz T."/>
            <person name="Ross M."/>
            <person name="Santibanez J."/>
            <person name="Aqrawi P."/>
            <person name="Gross S."/>
            <person name="Joshi V."/>
            <person name="Fowler G."/>
            <person name="Nazareth L."/>
            <person name="Reid J."/>
            <person name="Worley K."/>
            <person name="Petrosino J."/>
            <person name="Highlander S."/>
            <person name="Gibbs R."/>
        </authorList>
    </citation>
    <scope>NUCLEOTIDE SEQUENCE [LARGE SCALE GENOMIC DNA]</scope>
    <source>
        <strain evidence="4 5">DSM 16608</strain>
    </source>
</reference>
<evidence type="ECO:0008006" key="6">
    <source>
        <dbReference type="Google" id="ProtNLM"/>
    </source>
</evidence>
<proteinExistence type="predicted"/>
<feature type="coiled-coil region" evidence="1">
    <location>
        <begin position="244"/>
        <end position="278"/>
    </location>
</feature>
<comment type="caution">
    <text evidence="4">The sequence shown here is derived from an EMBL/GenBank/DDBJ whole genome shotgun (WGS) entry which is preliminary data.</text>
</comment>
<keyword evidence="1" id="KW-0175">Coiled coil</keyword>
<organism evidence="4 5">
    <name type="scientific">Prevotella multiformis DSM 16608</name>
    <dbReference type="NCBI Taxonomy" id="888743"/>
    <lineage>
        <taxon>Bacteria</taxon>
        <taxon>Pseudomonadati</taxon>
        <taxon>Bacteroidota</taxon>
        <taxon>Bacteroidia</taxon>
        <taxon>Bacteroidales</taxon>
        <taxon>Prevotellaceae</taxon>
        <taxon>Prevotella</taxon>
    </lineage>
</organism>
<evidence type="ECO:0000256" key="2">
    <source>
        <dbReference type="SAM" id="Phobius"/>
    </source>
</evidence>
<protein>
    <recommendedName>
        <fullName evidence="6">Tetratricopeptide repeat protein</fullName>
    </recommendedName>
</protein>
<keyword evidence="5" id="KW-1185">Reference proteome</keyword>
<accession>F0F796</accession>
<dbReference type="InterPro" id="IPR011990">
    <property type="entry name" value="TPR-like_helical_dom_sf"/>
</dbReference>
<dbReference type="AlphaFoldDB" id="F0F796"/>
<dbReference type="HOGENOM" id="CLU_674146_0_0_10"/>
<name>F0F796_9BACT</name>
<feature type="chain" id="PRO_5003247800" description="Tetratricopeptide repeat protein" evidence="3">
    <location>
        <begin position="20"/>
        <end position="393"/>
    </location>
</feature>